<dbReference type="InterPro" id="IPR023214">
    <property type="entry name" value="HAD_sf"/>
</dbReference>
<dbReference type="GO" id="GO:0036424">
    <property type="term" value="F:L-phosphoserine phosphatase activity"/>
    <property type="evidence" value="ECO:0007669"/>
    <property type="project" value="TreeGrafter"/>
</dbReference>
<proteinExistence type="inferred from homology"/>
<dbReference type="NCBIfam" id="TIGR01488">
    <property type="entry name" value="HAD-SF-IB"/>
    <property type="match status" value="1"/>
</dbReference>
<evidence type="ECO:0000313" key="3">
    <source>
        <dbReference type="EMBL" id="ADZ84403.1"/>
    </source>
</evidence>
<accession>F2JJB0</accession>
<dbReference type="STRING" id="642492.Clole_2703"/>
<dbReference type="eggNOG" id="COG4359">
    <property type="taxonomic scope" value="Bacteria"/>
</dbReference>
<dbReference type="GO" id="GO:0000287">
    <property type="term" value="F:magnesium ion binding"/>
    <property type="evidence" value="ECO:0007669"/>
    <property type="project" value="TreeGrafter"/>
</dbReference>
<dbReference type="KEGG" id="cle:Clole_2703"/>
<dbReference type="Proteomes" id="UP000008467">
    <property type="component" value="Chromosome"/>
</dbReference>
<evidence type="ECO:0000256" key="2">
    <source>
        <dbReference type="ARBA" id="ARBA00022801"/>
    </source>
</evidence>
<sequence length="220" mass="25117">MMSHGKFVFISDFDGTLTEKDFYQMIIDDYLGEAGQKLYKEWRQGLHLDKDFLGQIYSTINREEAEILEDILRIEWDESATEFIQKVRENGGEFIILSAGTSYYINLLLKEKGLSDVKVYSNPGIYKDKGIHLQIDESSLYYSERYGIDKAKVVLDFKKQYAHVYYAGDSAPDILPCKLADLAFAKGGLQEMLQSEGVNFVPIKSFKDVTTTLIENGVLK</sequence>
<evidence type="ECO:0000256" key="1">
    <source>
        <dbReference type="ARBA" id="ARBA00009184"/>
    </source>
</evidence>
<dbReference type="InterPro" id="IPR006384">
    <property type="entry name" value="HAD_hydro_PyrdxlP_Pase-like"/>
</dbReference>
<dbReference type="InterPro" id="IPR036412">
    <property type="entry name" value="HAD-like_sf"/>
</dbReference>
<dbReference type="HOGENOM" id="CLU_058495_2_0_9"/>
<dbReference type="GO" id="GO:0006564">
    <property type="term" value="P:L-serine biosynthetic process"/>
    <property type="evidence" value="ECO:0007669"/>
    <property type="project" value="TreeGrafter"/>
</dbReference>
<organism evidence="3 4">
    <name type="scientific">Cellulosilyticum lentocellum (strain ATCC 49066 / DSM 5427 / NCIMB 11756 / RHM5)</name>
    <name type="common">Clostridium lentocellum</name>
    <dbReference type="NCBI Taxonomy" id="642492"/>
    <lineage>
        <taxon>Bacteria</taxon>
        <taxon>Bacillati</taxon>
        <taxon>Bacillota</taxon>
        <taxon>Clostridia</taxon>
        <taxon>Lachnospirales</taxon>
        <taxon>Cellulosilyticaceae</taxon>
        <taxon>Cellulosilyticum</taxon>
    </lineage>
</organism>
<dbReference type="Gene3D" id="3.40.50.1000">
    <property type="entry name" value="HAD superfamily/HAD-like"/>
    <property type="match status" value="1"/>
</dbReference>
<name>F2JJB0_CELLD</name>
<dbReference type="PANTHER" id="PTHR43344:SF21">
    <property type="entry name" value="POLYOL PHOSPHATE PHOSPHATASE PYP1"/>
    <property type="match status" value="1"/>
</dbReference>
<keyword evidence="2" id="KW-0378">Hydrolase</keyword>
<gene>
    <name evidence="3" type="ordered locus">Clole_2703</name>
</gene>
<dbReference type="SUPFAM" id="SSF56784">
    <property type="entry name" value="HAD-like"/>
    <property type="match status" value="1"/>
</dbReference>
<dbReference type="NCBIfam" id="TIGR01489">
    <property type="entry name" value="DKMTPPase-SF"/>
    <property type="match status" value="1"/>
</dbReference>
<dbReference type="AlphaFoldDB" id="F2JJB0"/>
<dbReference type="InterPro" id="IPR050582">
    <property type="entry name" value="HAD-like_SerB"/>
</dbReference>
<reference evidence="3 4" key="1">
    <citation type="journal article" date="2011" name="J. Bacteriol.">
        <title>Complete genome sequence of the cellulose-degrading bacterium Cellulosilyticum lentocellum.</title>
        <authorList>
            <consortium name="US DOE Joint Genome Institute"/>
            <person name="Miller D.A."/>
            <person name="Suen G."/>
            <person name="Bruce D."/>
            <person name="Copeland A."/>
            <person name="Cheng J.F."/>
            <person name="Detter C."/>
            <person name="Goodwin L.A."/>
            <person name="Han C.S."/>
            <person name="Hauser L.J."/>
            <person name="Land M.L."/>
            <person name="Lapidus A."/>
            <person name="Lucas S."/>
            <person name="Meincke L."/>
            <person name="Pitluck S."/>
            <person name="Tapia R."/>
            <person name="Teshima H."/>
            <person name="Woyke T."/>
            <person name="Fox B.G."/>
            <person name="Angert E.R."/>
            <person name="Currie C.R."/>
        </authorList>
    </citation>
    <scope>NUCLEOTIDE SEQUENCE [LARGE SCALE GENOMIC DNA]</scope>
    <source>
        <strain evidence="4">ATCC 49066 / DSM 5427 / NCIMB 11756 / RHM5</strain>
    </source>
</reference>
<dbReference type="GO" id="GO:0005737">
    <property type="term" value="C:cytoplasm"/>
    <property type="evidence" value="ECO:0007669"/>
    <property type="project" value="TreeGrafter"/>
</dbReference>
<dbReference type="EMBL" id="CP002582">
    <property type="protein sequence ID" value="ADZ84403.1"/>
    <property type="molecule type" value="Genomic_DNA"/>
</dbReference>
<dbReference type="Gene3D" id="3.90.1470.20">
    <property type="match status" value="1"/>
</dbReference>
<dbReference type="Pfam" id="PF12710">
    <property type="entry name" value="HAD"/>
    <property type="match status" value="1"/>
</dbReference>
<protein>
    <submittedName>
        <fullName evidence="3">2,3-diketo-5-methylthio-1-phosphopentane phosphatase</fullName>
    </submittedName>
</protein>
<comment type="similarity">
    <text evidence="1">Belongs to the HAD-like hydrolase superfamily. SerB family.</text>
</comment>
<keyword evidence="4" id="KW-1185">Reference proteome</keyword>
<dbReference type="PANTHER" id="PTHR43344">
    <property type="entry name" value="PHOSPHOSERINE PHOSPHATASE"/>
    <property type="match status" value="1"/>
</dbReference>
<evidence type="ECO:0000313" key="4">
    <source>
        <dbReference type="Proteomes" id="UP000008467"/>
    </source>
</evidence>